<reference evidence="1" key="1">
    <citation type="submission" date="2014-09" db="EMBL/GenBank/DDBJ databases">
        <authorList>
            <person name="Magalhaes I.L.F."/>
            <person name="Oliveira U."/>
            <person name="Santos F.R."/>
            <person name="Vidigal T.H.D.A."/>
            <person name="Brescovit A.D."/>
            <person name="Santos A.J."/>
        </authorList>
    </citation>
    <scope>NUCLEOTIDE SEQUENCE</scope>
    <source>
        <tissue evidence="1">Shoot tissue taken approximately 20 cm above the soil surface</tissue>
    </source>
</reference>
<organism evidence="1">
    <name type="scientific">Arundo donax</name>
    <name type="common">Giant reed</name>
    <name type="synonym">Donax arundinaceus</name>
    <dbReference type="NCBI Taxonomy" id="35708"/>
    <lineage>
        <taxon>Eukaryota</taxon>
        <taxon>Viridiplantae</taxon>
        <taxon>Streptophyta</taxon>
        <taxon>Embryophyta</taxon>
        <taxon>Tracheophyta</taxon>
        <taxon>Spermatophyta</taxon>
        <taxon>Magnoliopsida</taxon>
        <taxon>Liliopsida</taxon>
        <taxon>Poales</taxon>
        <taxon>Poaceae</taxon>
        <taxon>PACMAD clade</taxon>
        <taxon>Arundinoideae</taxon>
        <taxon>Arundineae</taxon>
        <taxon>Arundo</taxon>
    </lineage>
</organism>
<reference evidence="1" key="2">
    <citation type="journal article" date="2015" name="Data Brief">
        <title>Shoot transcriptome of the giant reed, Arundo donax.</title>
        <authorList>
            <person name="Barrero R.A."/>
            <person name="Guerrero F.D."/>
            <person name="Moolhuijzen P."/>
            <person name="Goolsby J.A."/>
            <person name="Tidwell J."/>
            <person name="Bellgard S.E."/>
            <person name="Bellgard M.I."/>
        </authorList>
    </citation>
    <scope>NUCLEOTIDE SEQUENCE</scope>
    <source>
        <tissue evidence="1">Shoot tissue taken approximately 20 cm above the soil surface</tissue>
    </source>
</reference>
<accession>A0A0A9E335</accession>
<sequence length="47" mass="5362">MSVSVHLIYQNNETVTTASNARLKDCTMFLMTCTKTMRQCISLIHEP</sequence>
<evidence type="ECO:0000313" key="1">
    <source>
        <dbReference type="EMBL" id="JAD93443.1"/>
    </source>
</evidence>
<name>A0A0A9E335_ARUDO</name>
<proteinExistence type="predicted"/>
<dbReference type="EMBL" id="GBRH01204452">
    <property type="protein sequence ID" value="JAD93443.1"/>
    <property type="molecule type" value="Transcribed_RNA"/>
</dbReference>
<protein>
    <submittedName>
        <fullName evidence="1">Uncharacterized protein</fullName>
    </submittedName>
</protein>
<dbReference type="AlphaFoldDB" id="A0A0A9E335"/>